<gene>
    <name evidence="3" type="ORF">GIB67_001891</name>
</gene>
<comment type="caution">
    <text evidence="3">The sequence shown here is derived from an EMBL/GenBank/DDBJ whole genome shotgun (WGS) entry which is preliminary data.</text>
</comment>
<evidence type="ECO:0000313" key="4">
    <source>
        <dbReference type="Proteomes" id="UP000541444"/>
    </source>
</evidence>
<dbReference type="Proteomes" id="UP000541444">
    <property type="component" value="Unassembled WGS sequence"/>
</dbReference>
<reference evidence="3 4" key="1">
    <citation type="journal article" date="2020" name="IScience">
        <title>Genome Sequencing of the Endangered Kingdonia uniflora (Circaeasteraceae, Ranunculales) Reveals Potential Mechanisms of Evolutionary Specialization.</title>
        <authorList>
            <person name="Sun Y."/>
            <person name="Deng T."/>
            <person name="Zhang A."/>
            <person name="Moore M.J."/>
            <person name="Landis J.B."/>
            <person name="Lin N."/>
            <person name="Zhang H."/>
            <person name="Zhang X."/>
            <person name="Huang J."/>
            <person name="Zhang X."/>
            <person name="Sun H."/>
            <person name="Wang H."/>
        </authorList>
    </citation>
    <scope>NUCLEOTIDE SEQUENCE [LARGE SCALE GENOMIC DNA]</scope>
    <source>
        <strain evidence="3">TB1705</strain>
        <tissue evidence="3">Leaf</tissue>
    </source>
</reference>
<feature type="domain" description="DUF8039" evidence="2">
    <location>
        <begin position="148"/>
        <end position="228"/>
    </location>
</feature>
<proteinExistence type="predicted"/>
<sequence>MDRRNSAKKMTPVQIDIARKAKRVVENLGTTNNLNPKVPDEARKLALMTMGKDWREQKVQKRKVIDIEDDLEQALANCPEDVPYDQWEVFAKQCTTSEYKDQIDVGEVDLTVLFGPERTGRPNQISAQDETTHPENNKLASQGNHIPSHPVKCKLFWLTPSNVVVTSHWYNEEPTCKVHNVPLGIIMSKVSIQIALKEDVPLARGNDHLKTIGDACRSFVAWPTPFIIKE</sequence>
<dbReference type="EMBL" id="JACGCM010002106">
    <property type="protein sequence ID" value="KAF6144880.1"/>
    <property type="molecule type" value="Genomic_DNA"/>
</dbReference>
<dbReference type="OrthoDB" id="1682357at2759"/>
<protein>
    <recommendedName>
        <fullName evidence="2">DUF8039 domain-containing protein</fullName>
    </recommendedName>
</protein>
<organism evidence="3 4">
    <name type="scientific">Kingdonia uniflora</name>
    <dbReference type="NCBI Taxonomy" id="39325"/>
    <lineage>
        <taxon>Eukaryota</taxon>
        <taxon>Viridiplantae</taxon>
        <taxon>Streptophyta</taxon>
        <taxon>Embryophyta</taxon>
        <taxon>Tracheophyta</taxon>
        <taxon>Spermatophyta</taxon>
        <taxon>Magnoliopsida</taxon>
        <taxon>Ranunculales</taxon>
        <taxon>Circaeasteraceae</taxon>
        <taxon>Kingdonia</taxon>
    </lineage>
</organism>
<name>A0A7J7LQQ4_9MAGN</name>
<feature type="region of interest" description="Disordered" evidence="1">
    <location>
        <begin position="117"/>
        <end position="144"/>
    </location>
</feature>
<dbReference type="AlphaFoldDB" id="A0A7J7LQQ4"/>
<evidence type="ECO:0000256" key="1">
    <source>
        <dbReference type="SAM" id="MobiDB-lite"/>
    </source>
</evidence>
<accession>A0A7J7LQQ4</accession>
<evidence type="ECO:0000313" key="3">
    <source>
        <dbReference type="EMBL" id="KAF6144880.1"/>
    </source>
</evidence>
<dbReference type="Pfam" id="PF26133">
    <property type="entry name" value="DUF8039"/>
    <property type="match status" value="1"/>
</dbReference>
<keyword evidence="4" id="KW-1185">Reference proteome</keyword>
<dbReference type="InterPro" id="IPR058352">
    <property type="entry name" value="DUF8039"/>
</dbReference>
<evidence type="ECO:0000259" key="2">
    <source>
        <dbReference type="Pfam" id="PF26133"/>
    </source>
</evidence>